<dbReference type="Proteomes" id="UP001301769">
    <property type="component" value="Unassembled WGS sequence"/>
</dbReference>
<proteinExistence type="inferred from homology"/>
<feature type="compositionally biased region" description="Acidic residues" evidence="3">
    <location>
        <begin position="309"/>
        <end position="328"/>
    </location>
</feature>
<sequence>MPISDLLASITGEKSTTSPTTVTRPSLTIPKRKAEDELRGPTPKTPRTEPVTNGSSRPNGNSSKPLARPADKPASTTTASKPSLNSTSSSTRPINQVSRNTTTASSRPTARPSSTTNGKPMPSRAPANGSSTADTGIKAATKKGSFAEIMARAKANAALSQSFGKIQHKTVEKGPSMKERKELKAEETRQLKKGAGSRQLAGRTGATSLASRPGAGTTTSRGPLAKPSGLSKPGTMRSKPSTGSSGEEKEKKIKKAALATTGYTGTARPRPGASTSKPGSSLSAQRNGTSRPRPGGYGGALSGRKSRADEEEDEFDDFIEYDDEEEEPPYGGGRAPRYYSEDESDMEAGLSDIDEEEMRAAKLALLEDKREERLEAELKRQKEARKKQLAAGRGR</sequence>
<dbReference type="GO" id="GO:0003677">
    <property type="term" value="F:DNA binding"/>
    <property type="evidence" value="ECO:0007669"/>
    <property type="project" value="TreeGrafter"/>
</dbReference>
<evidence type="ECO:0000313" key="5">
    <source>
        <dbReference type="Proteomes" id="UP001301769"/>
    </source>
</evidence>
<feature type="region of interest" description="Disordered" evidence="3">
    <location>
        <begin position="1"/>
        <end position="139"/>
    </location>
</feature>
<evidence type="ECO:0000313" key="4">
    <source>
        <dbReference type="EMBL" id="KAK4218789.1"/>
    </source>
</evidence>
<keyword evidence="2" id="KW-0175">Coiled coil</keyword>
<dbReference type="Pfam" id="PF08243">
    <property type="entry name" value="SPT2"/>
    <property type="match status" value="1"/>
</dbReference>
<evidence type="ECO:0008006" key="6">
    <source>
        <dbReference type="Google" id="ProtNLM"/>
    </source>
</evidence>
<dbReference type="SMART" id="SM00784">
    <property type="entry name" value="SPT2"/>
    <property type="match status" value="1"/>
</dbReference>
<comment type="similarity">
    <text evidence="1">Belongs to the SPT2 family.</text>
</comment>
<comment type="caution">
    <text evidence="4">The sequence shown here is derived from an EMBL/GenBank/DDBJ whole genome shotgun (WGS) entry which is preliminary data.</text>
</comment>
<dbReference type="PANTHER" id="PTHR22691">
    <property type="entry name" value="YEAST SPT2-RELATED"/>
    <property type="match status" value="1"/>
</dbReference>
<reference evidence="4" key="2">
    <citation type="submission" date="2023-05" db="EMBL/GenBank/DDBJ databases">
        <authorList>
            <consortium name="Lawrence Berkeley National Laboratory"/>
            <person name="Steindorff A."/>
            <person name="Hensen N."/>
            <person name="Bonometti L."/>
            <person name="Westerberg I."/>
            <person name="Brannstrom I.O."/>
            <person name="Guillou S."/>
            <person name="Cros-Aarteil S."/>
            <person name="Calhoun S."/>
            <person name="Haridas S."/>
            <person name="Kuo A."/>
            <person name="Mondo S."/>
            <person name="Pangilinan J."/>
            <person name="Riley R."/>
            <person name="Labutti K."/>
            <person name="Andreopoulos B."/>
            <person name="Lipzen A."/>
            <person name="Chen C."/>
            <person name="Yanf M."/>
            <person name="Daum C."/>
            <person name="Ng V."/>
            <person name="Clum A."/>
            <person name="Ohm R."/>
            <person name="Martin F."/>
            <person name="Silar P."/>
            <person name="Natvig D."/>
            <person name="Lalanne C."/>
            <person name="Gautier V."/>
            <person name="Ament-Velasquez S.L."/>
            <person name="Kruys A."/>
            <person name="Hutchinson M.I."/>
            <person name="Powell A.J."/>
            <person name="Barry K."/>
            <person name="Miller A.N."/>
            <person name="Grigoriev I.V."/>
            <person name="Debuchy R."/>
            <person name="Gladieux P."/>
            <person name="Thoren M.H."/>
            <person name="Johannesson H."/>
        </authorList>
    </citation>
    <scope>NUCLEOTIDE SEQUENCE</scope>
    <source>
        <strain evidence="4">PSN293</strain>
    </source>
</reference>
<gene>
    <name evidence="4" type="ORF">QBC37DRAFT_178544</name>
</gene>
<accession>A0AAN6YGN2</accession>
<dbReference type="GO" id="GO:0006360">
    <property type="term" value="P:transcription by RNA polymerase I"/>
    <property type="evidence" value="ECO:0007669"/>
    <property type="project" value="TreeGrafter"/>
</dbReference>
<feature type="compositionally biased region" description="Low complexity" evidence="3">
    <location>
        <begin position="15"/>
        <end position="28"/>
    </location>
</feature>
<evidence type="ECO:0000256" key="2">
    <source>
        <dbReference type="ARBA" id="ARBA00023054"/>
    </source>
</evidence>
<feature type="compositionally biased region" description="Basic and acidic residues" evidence="3">
    <location>
        <begin position="169"/>
        <end position="190"/>
    </location>
</feature>
<name>A0AAN6YGN2_9PEZI</name>
<keyword evidence="5" id="KW-1185">Reference proteome</keyword>
<dbReference type="GO" id="GO:0042393">
    <property type="term" value="F:histone binding"/>
    <property type="evidence" value="ECO:0007669"/>
    <property type="project" value="TreeGrafter"/>
</dbReference>
<reference evidence="4" key="1">
    <citation type="journal article" date="2023" name="Mol. Phylogenet. Evol.">
        <title>Genome-scale phylogeny and comparative genomics of the fungal order Sordariales.</title>
        <authorList>
            <person name="Hensen N."/>
            <person name="Bonometti L."/>
            <person name="Westerberg I."/>
            <person name="Brannstrom I.O."/>
            <person name="Guillou S."/>
            <person name="Cros-Aarteil S."/>
            <person name="Calhoun S."/>
            <person name="Haridas S."/>
            <person name="Kuo A."/>
            <person name="Mondo S."/>
            <person name="Pangilinan J."/>
            <person name="Riley R."/>
            <person name="LaButti K."/>
            <person name="Andreopoulos B."/>
            <person name="Lipzen A."/>
            <person name="Chen C."/>
            <person name="Yan M."/>
            <person name="Daum C."/>
            <person name="Ng V."/>
            <person name="Clum A."/>
            <person name="Steindorff A."/>
            <person name="Ohm R.A."/>
            <person name="Martin F."/>
            <person name="Silar P."/>
            <person name="Natvig D.O."/>
            <person name="Lalanne C."/>
            <person name="Gautier V."/>
            <person name="Ament-Velasquez S.L."/>
            <person name="Kruys A."/>
            <person name="Hutchinson M.I."/>
            <person name="Powell A.J."/>
            <person name="Barry K."/>
            <person name="Miller A.N."/>
            <person name="Grigoriev I.V."/>
            <person name="Debuchy R."/>
            <person name="Gladieux P."/>
            <person name="Hiltunen Thoren M."/>
            <person name="Johannesson H."/>
        </authorList>
    </citation>
    <scope>NUCLEOTIDE SEQUENCE</scope>
    <source>
        <strain evidence="4">PSN293</strain>
    </source>
</reference>
<evidence type="ECO:0000256" key="1">
    <source>
        <dbReference type="ARBA" id="ARBA00006461"/>
    </source>
</evidence>
<feature type="region of interest" description="Disordered" evidence="3">
    <location>
        <begin position="156"/>
        <end position="349"/>
    </location>
</feature>
<feature type="compositionally biased region" description="Polar residues" evidence="3">
    <location>
        <begin position="205"/>
        <end position="221"/>
    </location>
</feature>
<organism evidence="4 5">
    <name type="scientific">Rhypophila decipiens</name>
    <dbReference type="NCBI Taxonomy" id="261697"/>
    <lineage>
        <taxon>Eukaryota</taxon>
        <taxon>Fungi</taxon>
        <taxon>Dikarya</taxon>
        <taxon>Ascomycota</taxon>
        <taxon>Pezizomycotina</taxon>
        <taxon>Sordariomycetes</taxon>
        <taxon>Sordariomycetidae</taxon>
        <taxon>Sordariales</taxon>
        <taxon>Naviculisporaceae</taxon>
        <taxon>Rhypophila</taxon>
    </lineage>
</organism>
<dbReference type="EMBL" id="MU858051">
    <property type="protein sequence ID" value="KAK4218789.1"/>
    <property type="molecule type" value="Genomic_DNA"/>
</dbReference>
<dbReference type="AlphaFoldDB" id="A0AAN6YGN2"/>
<dbReference type="GO" id="GO:0005730">
    <property type="term" value="C:nucleolus"/>
    <property type="evidence" value="ECO:0007669"/>
    <property type="project" value="TreeGrafter"/>
</dbReference>
<evidence type="ECO:0000256" key="3">
    <source>
        <dbReference type="SAM" id="MobiDB-lite"/>
    </source>
</evidence>
<feature type="compositionally biased region" description="Polar residues" evidence="3">
    <location>
        <begin position="50"/>
        <end position="64"/>
    </location>
</feature>
<feature type="compositionally biased region" description="Low complexity" evidence="3">
    <location>
        <begin position="78"/>
        <end position="91"/>
    </location>
</feature>
<feature type="compositionally biased region" description="Low complexity" evidence="3">
    <location>
        <begin position="256"/>
        <end position="267"/>
    </location>
</feature>
<dbReference type="PANTHER" id="PTHR22691:SF8">
    <property type="entry name" value="PROTEIN SPT2 HOMOLOG"/>
    <property type="match status" value="1"/>
</dbReference>
<feature type="compositionally biased region" description="Polar residues" evidence="3">
    <location>
        <begin position="273"/>
        <end position="290"/>
    </location>
</feature>
<feature type="compositionally biased region" description="Low complexity" evidence="3">
    <location>
        <begin position="98"/>
        <end position="117"/>
    </location>
</feature>
<dbReference type="GO" id="GO:0006334">
    <property type="term" value="P:nucleosome assembly"/>
    <property type="evidence" value="ECO:0007669"/>
    <property type="project" value="TreeGrafter"/>
</dbReference>
<protein>
    <recommendedName>
        <fullName evidence="6">SPT2 chromatin protein</fullName>
    </recommendedName>
</protein>
<dbReference type="InterPro" id="IPR013256">
    <property type="entry name" value="Chromatin_SPT2"/>
</dbReference>